<accession>A0A4U5M6W0</accession>
<gene>
    <name evidence="2" type="ORF">L596_024855</name>
</gene>
<sequence length="85" mass="9500">MATAKQPMVPTVRETFIKQPKSEMASKSCLRPITPNYRPHSNDTLIIFSSSSYLLVLLFVALLYTPSFCCKAYKNSSKNSAVISH</sequence>
<dbReference type="AlphaFoldDB" id="A0A4U5M6W0"/>
<keyword evidence="1" id="KW-0812">Transmembrane</keyword>
<evidence type="ECO:0000313" key="2">
    <source>
        <dbReference type="EMBL" id="TKR64293.1"/>
    </source>
</evidence>
<reference evidence="2 3" key="2">
    <citation type="journal article" date="2019" name="G3 (Bethesda)">
        <title>Hybrid Assembly of the Genome of the Entomopathogenic Nematode Steinernema carpocapsae Identifies the X-Chromosome.</title>
        <authorList>
            <person name="Serra L."/>
            <person name="Macchietto M."/>
            <person name="Macias-Munoz A."/>
            <person name="McGill C.J."/>
            <person name="Rodriguez I.M."/>
            <person name="Rodriguez B."/>
            <person name="Murad R."/>
            <person name="Mortazavi A."/>
        </authorList>
    </citation>
    <scope>NUCLEOTIDE SEQUENCE [LARGE SCALE GENOMIC DNA]</scope>
    <source>
        <strain evidence="2 3">ALL</strain>
    </source>
</reference>
<name>A0A4U5M6W0_STECR</name>
<protein>
    <recommendedName>
        <fullName evidence="4">Transmembrane protein</fullName>
    </recommendedName>
</protein>
<dbReference type="EMBL" id="AZBU02000009">
    <property type="protein sequence ID" value="TKR64293.1"/>
    <property type="molecule type" value="Genomic_DNA"/>
</dbReference>
<keyword evidence="1" id="KW-1133">Transmembrane helix</keyword>
<proteinExistence type="predicted"/>
<evidence type="ECO:0000256" key="1">
    <source>
        <dbReference type="SAM" id="Phobius"/>
    </source>
</evidence>
<evidence type="ECO:0008006" key="4">
    <source>
        <dbReference type="Google" id="ProtNLM"/>
    </source>
</evidence>
<evidence type="ECO:0000313" key="3">
    <source>
        <dbReference type="Proteomes" id="UP000298663"/>
    </source>
</evidence>
<feature type="transmembrane region" description="Helical" evidence="1">
    <location>
        <begin position="45"/>
        <end position="64"/>
    </location>
</feature>
<keyword evidence="1" id="KW-0472">Membrane</keyword>
<organism evidence="2 3">
    <name type="scientific">Steinernema carpocapsae</name>
    <name type="common">Entomopathogenic nematode</name>
    <dbReference type="NCBI Taxonomy" id="34508"/>
    <lineage>
        <taxon>Eukaryota</taxon>
        <taxon>Metazoa</taxon>
        <taxon>Ecdysozoa</taxon>
        <taxon>Nematoda</taxon>
        <taxon>Chromadorea</taxon>
        <taxon>Rhabditida</taxon>
        <taxon>Tylenchina</taxon>
        <taxon>Panagrolaimomorpha</taxon>
        <taxon>Strongyloidoidea</taxon>
        <taxon>Steinernematidae</taxon>
        <taxon>Steinernema</taxon>
    </lineage>
</organism>
<reference evidence="2 3" key="1">
    <citation type="journal article" date="2015" name="Genome Biol.">
        <title>Comparative genomics of Steinernema reveals deeply conserved gene regulatory networks.</title>
        <authorList>
            <person name="Dillman A.R."/>
            <person name="Macchietto M."/>
            <person name="Porter C.F."/>
            <person name="Rogers A."/>
            <person name="Williams B."/>
            <person name="Antoshechkin I."/>
            <person name="Lee M.M."/>
            <person name="Goodwin Z."/>
            <person name="Lu X."/>
            <person name="Lewis E.E."/>
            <person name="Goodrich-Blair H."/>
            <person name="Stock S.P."/>
            <person name="Adams B.J."/>
            <person name="Sternberg P.W."/>
            <person name="Mortazavi A."/>
        </authorList>
    </citation>
    <scope>NUCLEOTIDE SEQUENCE [LARGE SCALE GENOMIC DNA]</scope>
    <source>
        <strain evidence="2 3">ALL</strain>
    </source>
</reference>
<dbReference type="Proteomes" id="UP000298663">
    <property type="component" value="Unassembled WGS sequence"/>
</dbReference>
<comment type="caution">
    <text evidence="2">The sequence shown here is derived from an EMBL/GenBank/DDBJ whole genome shotgun (WGS) entry which is preliminary data.</text>
</comment>
<keyword evidence="3" id="KW-1185">Reference proteome</keyword>